<keyword evidence="6" id="KW-0808">Transferase</keyword>
<dbReference type="Proteomes" id="UP000019132">
    <property type="component" value="Unassembled WGS sequence"/>
</dbReference>
<dbReference type="EMBL" id="GL376599">
    <property type="status" value="NOT_ANNOTATED_CDS"/>
    <property type="molecule type" value="Genomic_DNA"/>
</dbReference>
<reference evidence="11" key="2">
    <citation type="submission" date="2010-04" db="EMBL/GenBank/DDBJ databases">
        <authorList>
            <person name="Buell R."/>
            <person name="Hamilton J."/>
            <person name="Hostetler J."/>
        </authorList>
    </citation>
    <scope>NUCLEOTIDE SEQUENCE [LARGE SCALE GENOMIC DNA]</scope>
    <source>
        <strain evidence="11">DAOM:BR144</strain>
    </source>
</reference>
<evidence type="ECO:0000256" key="6">
    <source>
        <dbReference type="ARBA" id="ARBA00022679"/>
    </source>
</evidence>
<dbReference type="FunCoup" id="K3WVW5">
    <property type="interactions" value="361"/>
</dbReference>
<dbReference type="Gene3D" id="3.40.50.150">
    <property type="entry name" value="Vaccinia Virus protein VP39"/>
    <property type="match status" value="1"/>
</dbReference>
<dbReference type="AlphaFoldDB" id="K3WVW5"/>
<protein>
    <recommendedName>
        <fullName evidence="3">protein-histidine N-methyltransferase</fullName>
        <ecNumber evidence="3">2.1.1.85</ecNumber>
    </recommendedName>
</protein>
<dbReference type="STRING" id="431595.K3WVW5"/>
<keyword evidence="5" id="KW-0489">Methyltransferase</keyword>
<dbReference type="GO" id="GO:0005737">
    <property type="term" value="C:cytoplasm"/>
    <property type="evidence" value="ECO:0007669"/>
    <property type="project" value="UniProtKB-SubCell"/>
</dbReference>
<reference evidence="10" key="3">
    <citation type="submission" date="2015-02" db="UniProtKB">
        <authorList>
            <consortium name="EnsemblProtists"/>
        </authorList>
    </citation>
    <scope>IDENTIFICATION</scope>
    <source>
        <strain evidence="10">DAOM BR144</strain>
    </source>
</reference>
<evidence type="ECO:0000313" key="10">
    <source>
        <dbReference type="EnsemblProtists" id="PYU1_T009113"/>
    </source>
</evidence>
<comment type="subcellular location">
    <subcellularLocation>
        <location evidence="2">Cytoplasm</location>
    </subcellularLocation>
    <subcellularLocation>
        <location evidence="1">Nucleus</location>
    </subcellularLocation>
</comment>
<dbReference type="GO" id="GO:0032259">
    <property type="term" value="P:methylation"/>
    <property type="evidence" value="ECO:0007669"/>
    <property type="project" value="UniProtKB-KW"/>
</dbReference>
<dbReference type="GO" id="GO:0005634">
    <property type="term" value="C:nucleus"/>
    <property type="evidence" value="ECO:0007669"/>
    <property type="project" value="UniProtKB-SubCell"/>
</dbReference>
<dbReference type="PANTHER" id="PTHR14614:SF39">
    <property type="entry name" value="HISTIDINE PROTEIN METHYLTRANSFERASE 1 HOMOLOG"/>
    <property type="match status" value="1"/>
</dbReference>
<dbReference type="HOGENOM" id="CLU_038704_0_0_1"/>
<dbReference type="VEuPathDB" id="FungiDB:PYU1_G009095"/>
<dbReference type="SUPFAM" id="SSF53335">
    <property type="entry name" value="S-adenosyl-L-methionine-dependent methyltransferases"/>
    <property type="match status" value="1"/>
</dbReference>
<dbReference type="EnsemblProtists" id="PYU1_T009113">
    <property type="protein sequence ID" value="PYU1_T009113"/>
    <property type="gene ID" value="PYU1_G009095"/>
</dbReference>
<evidence type="ECO:0000256" key="7">
    <source>
        <dbReference type="ARBA" id="ARBA00022691"/>
    </source>
</evidence>
<organism evidence="10 11">
    <name type="scientific">Globisporangium ultimum (strain ATCC 200006 / CBS 805.95 / DAOM BR144)</name>
    <name type="common">Pythium ultimum</name>
    <dbReference type="NCBI Taxonomy" id="431595"/>
    <lineage>
        <taxon>Eukaryota</taxon>
        <taxon>Sar</taxon>
        <taxon>Stramenopiles</taxon>
        <taxon>Oomycota</taxon>
        <taxon>Peronosporomycetes</taxon>
        <taxon>Pythiales</taxon>
        <taxon>Pythiaceae</taxon>
        <taxon>Globisporangium</taxon>
    </lineage>
</organism>
<dbReference type="GO" id="GO:0018064">
    <property type="term" value="F:protein-L-histidine N-tele-methyltransferase activity"/>
    <property type="evidence" value="ECO:0007669"/>
    <property type="project" value="UniProtKB-EC"/>
</dbReference>
<keyword evidence="8" id="KW-0539">Nucleus</keyword>
<keyword evidence="11" id="KW-1185">Reference proteome</keyword>
<keyword evidence="7" id="KW-0949">S-adenosyl-L-methionine</keyword>
<proteinExistence type="inferred from homology"/>
<reference evidence="11" key="1">
    <citation type="journal article" date="2010" name="Genome Biol.">
        <title>Genome sequence of the necrotrophic plant pathogen Pythium ultimum reveals original pathogenicity mechanisms and effector repertoire.</title>
        <authorList>
            <person name="Levesque C.A."/>
            <person name="Brouwer H."/>
            <person name="Cano L."/>
            <person name="Hamilton J.P."/>
            <person name="Holt C."/>
            <person name="Huitema E."/>
            <person name="Raffaele S."/>
            <person name="Robideau G.P."/>
            <person name="Thines M."/>
            <person name="Win J."/>
            <person name="Zerillo M.M."/>
            <person name="Beakes G.W."/>
            <person name="Boore J.L."/>
            <person name="Busam D."/>
            <person name="Dumas B."/>
            <person name="Ferriera S."/>
            <person name="Fuerstenberg S.I."/>
            <person name="Gachon C.M."/>
            <person name="Gaulin E."/>
            <person name="Govers F."/>
            <person name="Grenville-Briggs L."/>
            <person name="Horner N."/>
            <person name="Hostetler J."/>
            <person name="Jiang R.H."/>
            <person name="Johnson J."/>
            <person name="Krajaejun T."/>
            <person name="Lin H."/>
            <person name="Meijer H.J."/>
            <person name="Moore B."/>
            <person name="Morris P."/>
            <person name="Phuntmart V."/>
            <person name="Puiu D."/>
            <person name="Shetty J."/>
            <person name="Stajich J.E."/>
            <person name="Tripathy S."/>
            <person name="Wawra S."/>
            <person name="van West P."/>
            <person name="Whitty B.R."/>
            <person name="Coutinho P.M."/>
            <person name="Henrissat B."/>
            <person name="Martin F."/>
            <person name="Thomas P.D."/>
            <person name="Tyler B.M."/>
            <person name="De Vries R.P."/>
            <person name="Kamoun S."/>
            <person name="Yandell M."/>
            <person name="Tisserat N."/>
            <person name="Buell C.R."/>
        </authorList>
    </citation>
    <scope>NUCLEOTIDE SEQUENCE</scope>
    <source>
        <strain evidence="11">DAOM:BR144</strain>
    </source>
</reference>
<evidence type="ECO:0000313" key="11">
    <source>
        <dbReference type="Proteomes" id="UP000019132"/>
    </source>
</evidence>
<name>K3WVW5_GLOUD</name>
<evidence type="ECO:0000256" key="8">
    <source>
        <dbReference type="ARBA" id="ARBA00023242"/>
    </source>
</evidence>
<dbReference type="InParanoid" id="K3WVW5"/>
<dbReference type="OMA" id="GHPIFRI"/>
<evidence type="ECO:0000256" key="9">
    <source>
        <dbReference type="ARBA" id="ARBA00038126"/>
    </source>
</evidence>
<dbReference type="PANTHER" id="PTHR14614">
    <property type="entry name" value="HEPATOCELLULAR CARCINOMA-ASSOCIATED ANTIGEN"/>
    <property type="match status" value="1"/>
</dbReference>
<evidence type="ECO:0000256" key="2">
    <source>
        <dbReference type="ARBA" id="ARBA00004496"/>
    </source>
</evidence>
<evidence type="ECO:0000256" key="1">
    <source>
        <dbReference type="ARBA" id="ARBA00004123"/>
    </source>
</evidence>
<sequence>MASFSFNFTVDDSATDAGATQATASLEKKTHALAAPTPTHHTRHGERFHWQPSTTAEFSLVQIPIADPLVEFALVNTTDQAFLSRTGAIHSILTTSDLQAGVYEGGFKLWECAVDLVKYVELLLRANDMTTGHPIFRIPSQVMELGCGHGIPGIHALQRGADQVTFMDYNKEVLELTTCPNVFKNVGDDASIYAKASFYAGAWASVSEYMQNVEGQSYEETQYDLILTAETIYTEAVTVELYEMIKRHLRRDPASMALVAAKKYYFGTNGSVQHFLDVVQAEGIFKTEIVWEERDYRSNIREIVKVTYA</sequence>
<dbReference type="EC" id="2.1.1.85" evidence="3"/>
<dbReference type="CDD" id="cd02440">
    <property type="entry name" value="AdoMet_MTases"/>
    <property type="match status" value="1"/>
</dbReference>
<accession>K3WVW5</accession>
<evidence type="ECO:0000256" key="5">
    <source>
        <dbReference type="ARBA" id="ARBA00022603"/>
    </source>
</evidence>
<dbReference type="InterPro" id="IPR029063">
    <property type="entry name" value="SAM-dependent_MTases_sf"/>
</dbReference>
<comment type="similarity">
    <text evidence="9">Belongs to the methyltransferase superfamily. METTL18 family.</text>
</comment>
<evidence type="ECO:0000256" key="4">
    <source>
        <dbReference type="ARBA" id="ARBA00022490"/>
    </source>
</evidence>
<dbReference type="eggNOG" id="KOG2920">
    <property type="taxonomic scope" value="Eukaryota"/>
</dbReference>
<dbReference type="InterPro" id="IPR019410">
    <property type="entry name" value="Methyltransf_16"/>
</dbReference>
<dbReference type="Pfam" id="PF10294">
    <property type="entry name" value="Methyltransf_16"/>
    <property type="match status" value="1"/>
</dbReference>
<evidence type="ECO:0000256" key="3">
    <source>
        <dbReference type="ARBA" id="ARBA00012533"/>
    </source>
</evidence>
<keyword evidence="4" id="KW-0963">Cytoplasm</keyword>